<name>K9VHK0_9CYAN</name>
<reference evidence="1 2" key="1">
    <citation type="submission" date="2012-05" db="EMBL/GenBank/DDBJ databases">
        <title>Finished chromosome of genome of Oscillatoria sp. PCC 7112.</title>
        <authorList>
            <consortium name="US DOE Joint Genome Institute"/>
            <person name="Gugger M."/>
            <person name="Coursin T."/>
            <person name="Rippka R."/>
            <person name="Tandeau De Marsac N."/>
            <person name="Huntemann M."/>
            <person name="Wei C.-L."/>
            <person name="Han J."/>
            <person name="Detter J.C."/>
            <person name="Han C."/>
            <person name="Tapia R."/>
            <person name="Davenport K."/>
            <person name="Daligault H."/>
            <person name="Erkkila T."/>
            <person name="Gu W."/>
            <person name="Munk A.C.C."/>
            <person name="Teshima H."/>
            <person name="Xu Y."/>
            <person name="Chain P."/>
            <person name="Chen A."/>
            <person name="Krypides N."/>
            <person name="Mavromatis K."/>
            <person name="Markowitz V."/>
            <person name="Szeto E."/>
            <person name="Ivanova N."/>
            <person name="Mikhailova N."/>
            <person name="Ovchinnikova G."/>
            <person name="Pagani I."/>
            <person name="Pati A."/>
            <person name="Goodwin L."/>
            <person name="Peters L."/>
            <person name="Pitluck S."/>
            <person name="Woyke T."/>
            <person name="Kerfeld C."/>
        </authorList>
    </citation>
    <scope>NUCLEOTIDE SEQUENCE [LARGE SCALE GENOMIC DNA]</scope>
    <source>
        <strain evidence="1 2">PCC 7112</strain>
    </source>
</reference>
<dbReference type="Proteomes" id="UP000010478">
    <property type="component" value="Chromosome"/>
</dbReference>
<dbReference type="EMBL" id="CP003614">
    <property type="protein sequence ID" value="AFZ07441.1"/>
    <property type="molecule type" value="Genomic_DNA"/>
</dbReference>
<protein>
    <submittedName>
        <fullName evidence="1">Uncharacterized protein</fullName>
    </submittedName>
</protein>
<dbReference type="KEGG" id="oni:Osc7112_3046"/>
<proteinExistence type="predicted"/>
<accession>K9VHK0</accession>
<sequence length="36" mass="3805">MVINILVSINVVEAVGLEVIQNCLSSAKQGHLKNAV</sequence>
<dbReference type="HOGENOM" id="CLU_3357401_0_0_3"/>
<organism evidence="1 2">
    <name type="scientific">Phormidium nigroviride PCC 7112</name>
    <dbReference type="NCBI Taxonomy" id="179408"/>
    <lineage>
        <taxon>Bacteria</taxon>
        <taxon>Bacillati</taxon>
        <taxon>Cyanobacteriota</taxon>
        <taxon>Cyanophyceae</taxon>
        <taxon>Oscillatoriophycideae</taxon>
        <taxon>Oscillatoriales</taxon>
        <taxon>Oscillatoriaceae</taxon>
        <taxon>Phormidium</taxon>
    </lineage>
</organism>
<dbReference type="AlphaFoldDB" id="K9VHK0"/>
<evidence type="ECO:0000313" key="2">
    <source>
        <dbReference type="Proteomes" id="UP000010478"/>
    </source>
</evidence>
<gene>
    <name evidence="1" type="ORF">Osc7112_3046</name>
</gene>
<evidence type="ECO:0000313" key="1">
    <source>
        <dbReference type="EMBL" id="AFZ07441.1"/>
    </source>
</evidence>
<keyword evidence="2" id="KW-1185">Reference proteome</keyword>